<proteinExistence type="predicted"/>
<keyword evidence="3" id="KW-0804">Transcription</keyword>
<dbReference type="PROSITE" id="PS50987">
    <property type="entry name" value="HTH_ARSR_2"/>
    <property type="match status" value="1"/>
</dbReference>
<dbReference type="InterPro" id="IPR051011">
    <property type="entry name" value="Metal_resp_trans_reg"/>
</dbReference>
<reference evidence="5" key="2">
    <citation type="submission" date="2020-09" db="EMBL/GenBank/DDBJ databases">
        <authorList>
            <person name="Sun Q."/>
            <person name="Zhou Y."/>
        </authorList>
    </citation>
    <scope>NUCLEOTIDE SEQUENCE</scope>
    <source>
        <strain evidence="5">CGMCC 4.3508</strain>
    </source>
</reference>
<dbReference type="PRINTS" id="PR00778">
    <property type="entry name" value="HTHARSR"/>
</dbReference>
<dbReference type="PANTHER" id="PTHR43132">
    <property type="entry name" value="ARSENICAL RESISTANCE OPERON REPRESSOR ARSR-RELATED"/>
    <property type="match status" value="1"/>
</dbReference>
<dbReference type="SMART" id="SM00418">
    <property type="entry name" value="HTH_ARSR"/>
    <property type="match status" value="1"/>
</dbReference>
<feature type="domain" description="HTH arsR-type" evidence="4">
    <location>
        <begin position="16"/>
        <end position="110"/>
    </location>
</feature>
<evidence type="ECO:0000313" key="6">
    <source>
        <dbReference type="Proteomes" id="UP000638263"/>
    </source>
</evidence>
<dbReference type="InterPro" id="IPR001845">
    <property type="entry name" value="HTH_ArsR_DNA-bd_dom"/>
</dbReference>
<dbReference type="InterPro" id="IPR011991">
    <property type="entry name" value="ArsR-like_HTH"/>
</dbReference>
<sequence>MGHGVEGRDRPTTTRLDADAAGRVATTLQALATPSRLLILSELRQGPLPVTELAAAVGMEQSAVSHQLRLLRNLGLVTGARAGRSIVYSLYDNHVAQLLDEAIYHSEHLRLGLADRPEAAG</sequence>
<keyword evidence="6" id="KW-1185">Reference proteome</keyword>
<organism evidence="5 6">
    <name type="scientific">Nocardia jinanensis</name>
    <dbReference type="NCBI Taxonomy" id="382504"/>
    <lineage>
        <taxon>Bacteria</taxon>
        <taxon>Bacillati</taxon>
        <taxon>Actinomycetota</taxon>
        <taxon>Actinomycetes</taxon>
        <taxon>Mycobacteriales</taxon>
        <taxon>Nocardiaceae</taxon>
        <taxon>Nocardia</taxon>
    </lineage>
</organism>
<dbReference type="PANTHER" id="PTHR43132:SF6">
    <property type="entry name" value="HTH-TYPE TRANSCRIPTIONAL REPRESSOR CZRA"/>
    <property type="match status" value="1"/>
</dbReference>
<keyword evidence="1" id="KW-0805">Transcription regulation</keyword>
<dbReference type="SUPFAM" id="SSF46785">
    <property type="entry name" value="Winged helix' DNA-binding domain"/>
    <property type="match status" value="1"/>
</dbReference>
<name>A0A917VWZ6_9NOCA</name>
<evidence type="ECO:0000313" key="5">
    <source>
        <dbReference type="EMBL" id="GGL39497.1"/>
    </source>
</evidence>
<dbReference type="InterPro" id="IPR036388">
    <property type="entry name" value="WH-like_DNA-bd_sf"/>
</dbReference>
<dbReference type="InterPro" id="IPR036390">
    <property type="entry name" value="WH_DNA-bd_sf"/>
</dbReference>
<evidence type="ECO:0000256" key="3">
    <source>
        <dbReference type="ARBA" id="ARBA00023163"/>
    </source>
</evidence>
<dbReference type="Proteomes" id="UP000638263">
    <property type="component" value="Unassembled WGS sequence"/>
</dbReference>
<dbReference type="AlphaFoldDB" id="A0A917VWZ6"/>
<evidence type="ECO:0000259" key="4">
    <source>
        <dbReference type="PROSITE" id="PS50987"/>
    </source>
</evidence>
<dbReference type="CDD" id="cd00090">
    <property type="entry name" value="HTH_ARSR"/>
    <property type="match status" value="1"/>
</dbReference>
<dbReference type="GO" id="GO:0003700">
    <property type="term" value="F:DNA-binding transcription factor activity"/>
    <property type="evidence" value="ECO:0007669"/>
    <property type="project" value="InterPro"/>
</dbReference>
<dbReference type="EMBL" id="BMMH01000024">
    <property type="protein sequence ID" value="GGL39497.1"/>
    <property type="molecule type" value="Genomic_DNA"/>
</dbReference>
<evidence type="ECO:0000256" key="1">
    <source>
        <dbReference type="ARBA" id="ARBA00023015"/>
    </source>
</evidence>
<dbReference type="Pfam" id="PF01022">
    <property type="entry name" value="HTH_5"/>
    <property type="match status" value="1"/>
</dbReference>
<reference evidence="5" key="1">
    <citation type="journal article" date="2014" name="Int. J. Syst. Evol. Microbiol.">
        <title>Complete genome sequence of Corynebacterium casei LMG S-19264T (=DSM 44701T), isolated from a smear-ripened cheese.</title>
        <authorList>
            <consortium name="US DOE Joint Genome Institute (JGI-PGF)"/>
            <person name="Walter F."/>
            <person name="Albersmeier A."/>
            <person name="Kalinowski J."/>
            <person name="Ruckert C."/>
        </authorList>
    </citation>
    <scope>NUCLEOTIDE SEQUENCE</scope>
    <source>
        <strain evidence="5">CGMCC 4.3508</strain>
    </source>
</reference>
<dbReference type="GO" id="GO:0003677">
    <property type="term" value="F:DNA binding"/>
    <property type="evidence" value="ECO:0007669"/>
    <property type="project" value="UniProtKB-KW"/>
</dbReference>
<keyword evidence="2" id="KW-0238">DNA-binding</keyword>
<protein>
    <submittedName>
        <fullName evidence="5">Transcriptional regulator</fullName>
    </submittedName>
</protein>
<gene>
    <name evidence="5" type="ORF">GCM10011588_62830</name>
</gene>
<dbReference type="RefSeq" id="WP_058856198.1">
    <property type="nucleotide sequence ID" value="NZ_BMMH01000024.1"/>
</dbReference>
<dbReference type="NCBIfam" id="NF033788">
    <property type="entry name" value="HTH_metalloreg"/>
    <property type="match status" value="1"/>
</dbReference>
<dbReference type="Gene3D" id="1.10.10.10">
    <property type="entry name" value="Winged helix-like DNA-binding domain superfamily/Winged helix DNA-binding domain"/>
    <property type="match status" value="1"/>
</dbReference>
<accession>A0A917VWZ6</accession>
<comment type="caution">
    <text evidence="5">The sequence shown here is derived from an EMBL/GenBank/DDBJ whole genome shotgun (WGS) entry which is preliminary data.</text>
</comment>
<evidence type="ECO:0000256" key="2">
    <source>
        <dbReference type="ARBA" id="ARBA00023125"/>
    </source>
</evidence>